<dbReference type="AlphaFoldDB" id="A0A1I6QA49"/>
<evidence type="ECO:0000313" key="1">
    <source>
        <dbReference type="EMBL" id="SFS49336.1"/>
    </source>
</evidence>
<accession>A0A1I6QA49</accession>
<keyword evidence="2" id="KW-1185">Reference proteome</keyword>
<evidence type="ECO:0000313" key="2">
    <source>
        <dbReference type="Proteomes" id="UP000199199"/>
    </source>
</evidence>
<proteinExistence type="predicted"/>
<reference evidence="2" key="1">
    <citation type="submission" date="2016-10" db="EMBL/GenBank/DDBJ databases">
        <authorList>
            <person name="Varghese N."/>
            <person name="Submissions S."/>
        </authorList>
    </citation>
    <scope>NUCLEOTIDE SEQUENCE [LARGE SCALE GENOMIC DNA]</scope>
    <source>
        <strain evidence="2">DSM 22427</strain>
    </source>
</reference>
<dbReference type="RefSeq" id="WP_050050387.1">
    <property type="nucleotide sequence ID" value="NZ_FOZS01000001.1"/>
</dbReference>
<dbReference type="EMBL" id="FOZS01000001">
    <property type="protein sequence ID" value="SFS49336.1"/>
    <property type="molecule type" value="Genomic_DNA"/>
</dbReference>
<name>A0A1I6QA49_9EURY</name>
<protein>
    <submittedName>
        <fullName evidence="1">Uncharacterized protein</fullName>
    </submittedName>
</protein>
<sequence>MITCTNCETAQFLQITQSRVYFEDGEMINEITEHYECTLCESTGQYIYDEDHDEASVTGDVELTRERPKYA</sequence>
<dbReference type="Proteomes" id="UP000199199">
    <property type="component" value="Unassembled WGS sequence"/>
</dbReference>
<organism evidence="1 2">
    <name type="scientific">Halostagnicola kamekurae</name>
    <dbReference type="NCBI Taxonomy" id="619731"/>
    <lineage>
        <taxon>Archaea</taxon>
        <taxon>Methanobacteriati</taxon>
        <taxon>Methanobacteriota</taxon>
        <taxon>Stenosarchaea group</taxon>
        <taxon>Halobacteria</taxon>
        <taxon>Halobacteriales</taxon>
        <taxon>Natrialbaceae</taxon>
        <taxon>Halostagnicola</taxon>
    </lineage>
</organism>
<dbReference type="OrthoDB" id="190052at2157"/>
<gene>
    <name evidence="1" type="ORF">SAMN04488556_1115</name>
</gene>